<reference evidence="1" key="1">
    <citation type="submission" date="2020-03" db="EMBL/GenBank/DDBJ databases">
        <title>A high-quality chromosome-level genome assembly of a woody plant with both climbing and erect habits, Rhamnella rubrinervis.</title>
        <authorList>
            <person name="Lu Z."/>
            <person name="Yang Y."/>
            <person name="Zhu X."/>
            <person name="Sun Y."/>
        </authorList>
    </citation>
    <scope>NUCLEOTIDE SEQUENCE</scope>
    <source>
        <strain evidence="1">BYM</strain>
        <tissue evidence="1">Leaf</tissue>
    </source>
</reference>
<dbReference type="AlphaFoldDB" id="A0A8K0HF53"/>
<evidence type="ECO:0000313" key="1">
    <source>
        <dbReference type="EMBL" id="KAF3451271.1"/>
    </source>
</evidence>
<organism evidence="1 2">
    <name type="scientific">Rhamnella rubrinervis</name>
    <dbReference type="NCBI Taxonomy" id="2594499"/>
    <lineage>
        <taxon>Eukaryota</taxon>
        <taxon>Viridiplantae</taxon>
        <taxon>Streptophyta</taxon>
        <taxon>Embryophyta</taxon>
        <taxon>Tracheophyta</taxon>
        <taxon>Spermatophyta</taxon>
        <taxon>Magnoliopsida</taxon>
        <taxon>eudicotyledons</taxon>
        <taxon>Gunneridae</taxon>
        <taxon>Pentapetalae</taxon>
        <taxon>rosids</taxon>
        <taxon>fabids</taxon>
        <taxon>Rosales</taxon>
        <taxon>Rhamnaceae</taxon>
        <taxon>rhamnoid group</taxon>
        <taxon>Rhamneae</taxon>
        <taxon>Rhamnella</taxon>
    </lineage>
</organism>
<keyword evidence="2" id="KW-1185">Reference proteome</keyword>
<protein>
    <submittedName>
        <fullName evidence="1">Uncharacterized protein</fullName>
    </submittedName>
</protein>
<accession>A0A8K0HF53</accession>
<gene>
    <name evidence="1" type="ORF">FNV43_RR07366</name>
</gene>
<proteinExistence type="predicted"/>
<dbReference type="EMBL" id="VOIH02000003">
    <property type="protein sequence ID" value="KAF3451271.1"/>
    <property type="molecule type" value="Genomic_DNA"/>
</dbReference>
<evidence type="ECO:0000313" key="2">
    <source>
        <dbReference type="Proteomes" id="UP000796880"/>
    </source>
</evidence>
<sequence>MIDEVWQPWEEKFTHFIARTFELAVDWDHRARQWVEKILAFKGHNTSICQCIGALIHISSPPPFAGSYKAFSSRIGKEAYLVASEGRNKQLRSHDLEVFNKSVTVGIKTTFVKS</sequence>
<comment type="caution">
    <text evidence="1">The sequence shown here is derived from an EMBL/GenBank/DDBJ whole genome shotgun (WGS) entry which is preliminary data.</text>
</comment>
<name>A0A8K0HF53_9ROSA</name>
<dbReference type="Proteomes" id="UP000796880">
    <property type="component" value="Unassembled WGS sequence"/>
</dbReference>